<dbReference type="PROSITE" id="PS50012">
    <property type="entry name" value="RCC1_3"/>
    <property type="match status" value="4"/>
</dbReference>
<dbReference type="GO" id="GO:0005085">
    <property type="term" value="F:guanyl-nucleotide exchange factor activity"/>
    <property type="evidence" value="ECO:0007669"/>
    <property type="project" value="TreeGrafter"/>
</dbReference>
<accession>A0A5B8XR90</accession>
<dbReference type="OrthoDB" id="9758365at2"/>
<proteinExistence type="predicted"/>
<sequence>MMMRQIMVVVGFVLVFGACGEEEAGPNDNGITVLPDMGSNTQDMGSDGTDSDTGEDASQDIPEAEPEFRLVLQPRPLLLARQEQARITAALVDDEGGELEIETIEFTSLNPEIASVDDGGLIFALAPGDAIIQVTANQVYTATIGVTVYTLYDSLALGEEHSCATKADGRVVCWGANDFAQAGATDEANLVPEEVQVAGEAPGIDVFAGAFHSCVVQTSGVARCWGNNANGELGDDEGGSRPSATTSLSFATAVREAALGDGFTCLKLQDDTLRCVGDNRNQIVESSSVQTIRSPVITQEGQEFIEIAAGRAHMCGITPEFRVLCWGDNSAGQLGPMGPDEGSHSPIPLNTGNYISISAYDDYTCAYSPIVGLECWGESSGGFGEAGVTQSETPVAVDIPAGALRDLAVGADFGCVVVDDNVICWGENSSGQLGDQTTTSRPTAAPAVGGTGLFPIDCGRAHCCGISQTGDLFCWGENQNGQVGDGSTTDRRVPTYIFPTAF</sequence>
<feature type="domain" description="BIG2" evidence="2">
    <location>
        <begin position="102"/>
        <end position="140"/>
    </location>
</feature>
<dbReference type="EMBL" id="CP042467">
    <property type="protein sequence ID" value="QED27801.1"/>
    <property type="molecule type" value="Genomic_DNA"/>
</dbReference>
<dbReference type="InterPro" id="IPR051553">
    <property type="entry name" value="Ran_GTPase-activating"/>
</dbReference>
<dbReference type="InterPro" id="IPR008964">
    <property type="entry name" value="Invasin/intimin_cell_adhesion"/>
</dbReference>
<dbReference type="Gene3D" id="2.60.40.1080">
    <property type="match status" value="1"/>
</dbReference>
<dbReference type="Gene3D" id="2.130.10.30">
    <property type="entry name" value="Regulator of chromosome condensation 1/beta-lactamase-inhibitor protein II"/>
    <property type="match status" value="2"/>
</dbReference>
<dbReference type="SUPFAM" id="SSF50985">
    <property type="entry name" value="RCC1/BLIP-II"/>
    <property type="match status" value="2"/>
</dbReference>
<dbReference type="PANTHER" id="PTHR45982">
    <property type="entry name" value="REGULATOR OF CHROMOSOME CONDENSATION"/>
    <property type="match status" value="1"/>
</dbReference>
<dbReference type="Pfam" id="PF02368">
    <property type="entry name" value="Big_2"/>
    <property type="match status" value="1"/>
</dbReference>
<organism evidence="3 4">
    <name type="scientific">Microvenator marinus</name>
    <dbReference type="NCBI Taxonomy" id="2600177"/>
    <lineage>
        <taxon>Bacteria</taxon>
        <taxon>Deltaproteobacteria</taxon>
        <taxon>Bradymonadales</taxon>
        <taxon>Microvenatoraceae</taxon>
        <taxon>Microvenator</taxon>
    </lineage>
</organism>
<dbReference type="InterPro" id="IPR009091">
    <property type="entry name" value="RCC1/BLIP-II"/>
</dbReference>
<evidence type="ECO:0000313" key="3">
    <source>
        <dbReference type="EMBL" id="QED27801.1"/>
    </source>
</evidence>
<dbReference type="GO" id="GO:0005737">
    <property type="term" value="C:cytoplasm"/>
    <property type="evidence" value="ECO:0007669"/>
    <property type="project" value="TreeGrafter"/>
</dbReference>
<dbReference type="SUPFAM" id="SSF49373">
    <property type="entry name" value="Invasin/intimin cell-adhesion fragments"/>
    <property type="match status" value="1"/>
</dbReference>
<dbReference type="PRINTS" id="PR00633">
    <property type="entry name" value="RCCNDNSATION"/>
</dbReference>
<gene>
    <name evidence="3" type="ORF">FRD01_11260</name>
</gene>
<dbReference type="KEGG" id="bbae:FRD01_11260"/>
<protein>
    <recommendedName>
        <fullName evidence="2">BIG2 domain-containing protein</fullName>
    </recommendedName>
</protein>
<feature type="compositionally biased region" description="Acidic residues" evidence="1">
    <location>
        <begin position="49"/>
        <end position="65"/>
    </location>
</feature>
<dbReference type="Proteomes" id="UP000321595">
    <property type="component" value="Chromosome"/>
</dbReference>
<dbReference type="PROSITE" id="PS51257">
    <property type="entry name" value="PROKAR_LIPOPROTEIN"/>
    <property type="match status" value="1"/>
</dbReference>
<dbReference type="Pfam" id="PF13540">
    <property type="entry name" value="RCC1_2"/>
    <property type="match status" value="5"/>
</dbReference>
<evidence type="ECO:0000313" key="4">
    <source>
        <dbReference type="Proteomes" id="UP000321595"/>
    </source>
</evidence>
<dbReference type="PANTHER" id="PTHR45982:SF1">
    <property type="entry name" value="REGULATOR OF CHROMOSOME CONDENSATION"/>
    <property type="match status" value="1"/>
</dbReference>
<feature type="region of interest" description="Disordered" evidence="1">
    <location>
        <begin position="25"/>
        <end position="65"/>
    </location>
</feature>
<evidence type="ECO:0000259" key="2">
    <source>
        <dbReference type="Pfam" id="PF02368"/>
    </source>
</evidence>
<dbReference type="InterPro" id="IPR003343">
    <property type="entry name" value="Big_2"/>
</dbReference>
<evidence type="ECO:0000256" key="1">
    <source>
        <dbReference type="SAM" id="MobiDB-lite"/>
    </source>
</evidence>
<name>A0A5B8XR90_9DELT</name>
<keyword evidence="4" id="KW-1185">Reference proteome</keyword>
<dbReference type="AlphaFoldDB" id="A0A5B8XR90"/>
<dbReference type="InterPro" id="IPR000408">
    <property type="entry name" value="Reg_chr_condens"/>
</dbReference>
<reference evidence="3 4" key="1">
    <citation type="submission" date="2019-08" db="EMBL/GenBank/DDBJ databases">
        <authorList>
            <person name="Liang Q."/>
        </authorList>
    </citation>
    <scope>NUCLEOTIDE SEQUENCE [LARGE SCALE GENOMIC DNA]</scope>
    <source>
        <strain evidence="3 4">V1718</strain>
    </source>
</reference>